<dbReference type="PANTHER" id="PTHR33840:SF1">
    <property type="entry name" value="TLE1 PHOSPHOLIPASE DOMAIN-CONTAINING PROTEIN"/>
    <property type="match status" value="1"/>
</dbReference>
<keyword evidence="1" id="KW-0812">Transmembrane</keyword>
<dbReference type="Pfam" id="PF09994">
    <property type="entry name" value="T6SS_Tle1-like_cat"/>
    <property type="match status" value="1"/>
</dbReference>
<feature type="transmembrane region" description="Helical" evidence="1">
    <location>
        <begin position="451"/>
        <end position="476"/>
    </location>
</feature>
<dbReference type="Proteomes" id="UP000197446">
    <property type="component" value="Unassembled WGS sequence"/>
</dbReference>
<proteinExistence type="predicted"/>
<keyword evidence="1" id="KW-0472">Membrane</keyword>
<dbReference type="OrthoDB" id="4378831at2"/>
<feature type="domain" description="T6SS Phospholipase effector Tle1-like catalytic" evidence="2">
    <location>
        <begin position="5"/>
        <end position="277"/>
    </location>
</feature>
<evidence type="ECO:0000313" key="3">
    <source>
        <dbReference type="EMBL" id="OWR00586.1"/>
    </source>
</evidence>
<dbReference type="PANTHER" id="PTHR33840">
    <property type="match status" value="1"/>
</dbReference>
<dbReference type="RefSeq" id="WP_088486007.1">
    <property type="nucleotide sequence ID" value="NZ_NISI01000017.1"/>
</dbReference>
<gene>
    <name evidence="3" type="ORF">CDO81_25150</name>
</gene>
<evidence type="ECO:0000256" key="1">
    <source>
        <dbReference type="SAM" id="Phobius"/>
    </source>
</evidence>
<accession>A0A254N7E3</accession>
<evidence type="ECO:0000259" key="2">
    <source>
        <dbReference type="Pfam" id="PF09994"/>
    </source>
</evidence>
<dbReference type="AlphaFoldDB" id="A0A254N7E3"/>
<evidence type="ECO:0000313" key="4">
    <source>
        <dbReference type="Proteomes" id="UP000197446"/>
    </source>
</evidence>
<sequence length="563" mass="61829">MTSPRQLVLLCDGTNNNLSGRHADTHVVLLAELLRLFPDPQRLVYYDPGVGNPAQLPGTTVMDKLHRALDRIDGLAFGRGLYDNVAEGYRFLMSHWQPGDQIFLFGFSRGAFTARSIGGLVNAFGIIDKHQDTLVASLVSTYFAKASPERSDITLQAARLFGQGQQPESWPEVHFVGVWDTVASVGLPPFGLKITARPNLEDKHFRHVRQAMALDEQRAQFLPRAYEQDDGAFRMKNGGTGDILQCWFRGSHCDVGGGNEYPYSELSRAPFAWLVSQAMHCGLRVPMPLSHPGRVTEDDVRAVMPQLDPATPPRLAARINSQTHATPLWALTGLTVRDTASALVDEQPSRRVKMQAHPSVAAWTHAFPNQTAWRDRGELGPWLKLAFGVVMVVVFAVLAGWAQLSPAGWLPPLGSLDEIMAANARFQQWQLSLDAMPAWVERAATFARPKAALLLDLGLIAAWAWVLSLLTCRAFARHAGLIQVGRTPPAWLNRLGWALPVAVGADLLEDLFSGLSIIALRAAPEAGWLWVPRVAMTVASAVKWLGLASVAALVVSSFLRRHR</sequence>
<protein>
    <recommendedName>
        <fullName evidence="2">T6SS Phospholipase effector Tle1-like catalytic domain-containing protein</fullName>
    </recommendedName>
</protein>
<comment type="caution">
    <text evidence="3">The sequence shown here is derived from an EMBL/GenBank/DDBJ whole genome shotgun (WGS) entry which is preliminary data.</text>
</comment>
<organism evidence="3 4">
    <name type="scientific">Roseateles puraquae</name>
    <dbReference type="NCBI Taxonomy" id="431059"/>
    <lineage>
        <taxon>Bacteria</taxon>
        <taxon>Pseudomonadati</taxon>
        <taxon>Pseudomonadota</taxon>
        <taxon>Betaproteobacteria</taxon>
        <taxon>Burkholderiales</taxon>
        <taxon>Sphaerotilaceae</taxon>
        <taxon>Roseateles</taxon>
    </lineage>
</organism>
<feature type="transmembrane region" description="Helical" evidence="1">
    <location>
        <begin position="382"/>
        <end position="404"/>
    </location>
</feature>
<feature type="transmembrane region" description="Helical" evidence="1">
    <location>
        <begin position="541"/>
        <end position="559"/>
    </location>
</feature>
<keyword evidence="4" id="KW-1185">Reference proteome</keyword>
<name>A0A254N7E3_9BURK</name>
<feature type="transmembrane region" description="Helical" evidence="1">
    <location>
        <begin position="497"/>
        <end position="521"/>
    </location>
</feature>
<dbReference type="EMBL" id="NISI01000017">
    <property type="protein sequence ID" value="OWR00586.1"/>
    <property type="molecule type" value="Genomic_DNA"/>
</dbReference>
<dbReference type="InterPro" id="IPR018712">
    <property type="entry name" value="Tle1-like_cat"/>
</dbReference>
<keyword evidence="1" id="KW-1133">Transmembrane helix</keyword>
<reference evidence="3 4" key="1">
    <citation type="journal article" date="2007" name="Int. J. Syst. Evol. Microbiol.">
        <title>Description of Pelomonas aquatica sp. nov. and Pelomonas puraquae sp. nov., isolated from industrial and haemodialysis water.</title>
        <authorList>
            <person name="Gomila M."/>
            <person name="Bowien B."/>
            <person name="Falsen E."/>
            <person name="Moore E.R."/>
            <person name="Lalucat J."/>
        </authorList>
    </citation>
    <scope>NUCLEOTIDE SEQUENCE [LARGE SCALE GENOMIC DNA]</scope>
    <source>
        <strain evidence="3 4">CCUG 52769</strain>
    </source>
</reference>